<keyword evidence="1" id="KW-0812">Transmembrane</keyword>
<dbReference type="eggNOG" id="arCOG00266">
    <property type="taxonomic scope" value="Archaea"/>
</dbReference>
<feature type="transmembrane region" description="Helical" evidence="1">
    <location>
        <begin position="78"/>
        <end position="99"/>
    </location>
</feature>
<keyword evidence="1" id="KW-1133">Transmembrane helix</keyword>
<evidence type="ECO:0000313" key="2">
    <source>
        <dbReference type="EMBL" id="CAJ35298.1"/>
    </source>
</evidence>
<keyword evidence="3" id="KW-1185">Reference proteome</keyword>
<name>Q0W8J5_METAR</name>
<evidence type="ECO:0000313" key="3">
    <source>
        <dbReference type="Proteomes" id="UP000000663"/>
    </source>
</evidence>
<protein>
    <submittedName>
        <fullName evidence="2">Uncharacterized protein</fullName>
    </submittedName>
</protein>
<gene>
    <name evidence="2" type="ORF">LRC325</name>
</gene>
<proteinExistence type="predicted"/>
<dbReference type="SUPFAM" id="SSF56524">
    <property type="entry name" value="Oxidoreductase molybdopterin-binding domain"/>
    <property type="match status" value="1"/>
</dbReference>
<keyword evidence="1" id="KW-0472">Membrane</keyword>
<dbReference type="InterPro" id="IPR017195">
    <property type="entry name" value="ABC_thiamin-permease_prd"/>
</dbReference>
<feature type="transmembrane region" description="Helical" evidence="1">
    <location>
        <begin position="231"/>
        <end position="251"/>
    </location>
</feature>
<dbReference type="PATRIC" id="fig|351160.9.peg.2954"/>
<feature type="transmembrane region" description="Helical" evidence="1">
    <location>
        <begin position="45"/>
        <end position="66"/>
    </location>
</feature>
<reference evidence="2 3" key="1">
    <citation type="journal article" date="2006" name="Science">
        <title>Genome of rice cluster I archaea -- the key methane producers in the rice rhizosphere.</title>
        <authorList>
            <person name="Erkel C."/>
            <person name="Kube M."/>
            <person name="Reinhardt R."/>
            <person name="Liesack W."/>
        </authorList>
    </citation>
    <scope>NUCLEOTIDE SEQUENCE [LARGE SCALE GENOMIC DNA]</scope>
    <source>
        <strain evidence="3">DSM 22066 / NBRC 105507 / MRE50</strain>
    </source>
</reference>
<dbReference type="InterPro" id="IPR036374">
    <property type="entry name" value="OxRdtase_Mopterin-bd_sf"/>
</dbReference>
<dbReference type="Pfam" id="PF09819">
    <property type="entry name" value="ABC_cobalt"/>
    <property type="match status" value="1"/>
</dbReference>
<organism evidence="2 3">
    <name type="scientific">Methanocella arvoryzae (strain DSM 22066 / NBRC 105507 / MRE50)</name>
    <dbReference type="NCBI Taxonomy" id="351160"/>
    <lineage>
        <taxon>Archaea</taxon>
        <taxon>Methanobacteriati</taxon>
        <taxon>Methanobacteriota</taxon>
        <taxon>Stenosarchaea group</taxon>
        <taxon>Methanomicrobia</taxon>
        <taxon>Methanocellales</taxon>
        <taxon>Methanocellaceae</taxon>
        <taxon>Methanocella</taxon>
    </lineage>
</organism>
<feature type="transmembrane region" description="Helical" evidence="1">
    <location>
        <begin position="120"/>
        <end position="144"/>
    </location>
</feature>
<accession>Q0W8J5</accession>
<dbReference type="STRING" id="351160.LRC325"/>
<dbReference type="Proteomes" id="UP000000663">
    <property type="component" value="Chromosome"/>
</dbReference>
<dbReference type="EMBL" id="AM114193">
    <property type="protein sequence ID" value="CAJ35298.1"/>
    <property type="molecule type" value="Genomic_DNA"/>
</dbReference>
<evidence type="ECO:0000256" key="1">
    <source>
        <dbReference type="SAM" id="Phobius"/>
    </source>
</evidence>
<sequence length="377" mass="41918">MSAPQNLYIKRYWYRYLHKKILLTIIDCVIPMEKKNRYYYSTRDLLVIAVLAALGGVMSTYVGYLGNLVNHIMGVPYGAGQIVGGLHILWMVLIIAITGKKGAGAMGGLIKGFVEFISGSRLGVFVIILSLVEGIFTELGYWPFRKYKGLAYMIAGGLGSFANVLTFQIAYQAYDNIFLFGAVSLLSIISGVVFAGFFTGGIMDNLRDAGIIRRAEEKKEKKAWTFSLPKAFALICLLLIAFSAIYYFALVQMRDDPMTVMVTGSIAYDKDYHVPSLVSHYITINAKLDGQYKHFPAQDYTGLPVSYLLEDARVKDTATKIDIVGSDGYYQTFNLSDVANNDSLILTVQSDPERIWLVAKGYAGGMWVDKVKAIRVY</sequence>
<dbReference type="AlphaFoldDB" id="Q0W8J5"/>
<feature type="transmembrane region" description="Helical" evidence="1">
    <location>
        <begin position="150"/>
        <end position="170"/>
    </location>
</feature>
<feature type="transmembrane region" description="Helical" evidence="1">
    <location>
        <begin position="177"/>
        <end position="198"/>
    </location>
</feature>
<dbReference type="KEGG" id="rci:LRC325"/>